<dbReference type="PANTHER" id="PTHR21600:SF87">
    <property type="entry name" value="RNA PSEUDOURIDYLATE SYNTHASE DOMAIN-CONTAINING PROTEIN 1"/>
    <property type="match status" value="1"/>
</dbReference>
<dbReference type="GO" id="GO:0009982">
    <property type="term" value="F:pseudouridine synthase activity"/>
    <property type="evidence" value="ECO:0007669"/>
    <property type="project" value="InterPro"/>
</dbReference>
<dbReference type="Gene3D" id="3.30.2350.10">
    <property type="entry name" value="Pseudouridine synthase"/>
    <property type="match status" value="1"/>
</dbReference>
<dbReference type="AlphaFoldDB" id="A0A3B0VNJ8"/>
<sequence>MNHKMIDVVFQNQDFIVVNKPAGLNFHSEAETENTTQAGLAVLVKQQQQLAELYPVHRLDKMTSGLVIFALNKVTAQAFQILFEQHHIQKYYLAISDKKPKKKQGWVIGDMVSARRGSWKLTQSKRNAAKTQFISALIEPKKRLYLVKPITGKTHQIRVALKSIGSPILGDTRYSETNEAKQLDRGYLHAFAIQFTLYDHPYQFVQSPTESEEGGEEFLNPNCTAIIQSWQQPWCCF</sequence>
<dbReference type="SUPFAM" id="SSF55120">
    <property type="entry name" value="Pseudouridine synthase"/>
    <property type="match status" value="1"/>
</dbReference>
<dbReference type="GO" id="GO:0004730">
    <property type="term" value="F:pseudouridylate synthase activity"/>
    <property type="evidence" value="ECO:0007669"/>
    <property type="project" value="UniProtKB-EC"/>
</dbReference>
<dbReference type="InterPro" id="IPR050188">
    <property type="entry name" value="RluA_PseudoU_synthase"/>
</dbReference>
<reference evidence="3" key="1">
    <citation type="submission" date="2018-06" db="EMBL/GenBank/DDBJ databases">
        <authorList>
            <person name="Zhirakovskaya E."/>
        </authorList>
    </citation>
    <scope>NUCLEOTIDE SEQUENCE</scope>
</reference>
<dbReference type="InterPro" id="IPR006508">
    <property type="entry name" value="PsdUridine_synth_RluA-like"/>
</dbReference>
<dbReference type="GO" id="GO:0003723">
    <property type="term" value="F:RNA binding"/>
    <property type="evidence" value="ECO:0007669"/>
    <property type="project" value="InterPro"/>
</dbReference>
<proteinExistence type="inferred from homology"/>
<evidence type="ECO:0000259" key="2">
    <source>
        <dbReference type="Pfam" id="PF00849"/>
    </source>
</evidence>
<keyword evidence="3" id="KW-0456">Lyase</keyword>
<gene>
    <name evidence="3" type="ORF">MNBD_GAMMA04-1915</name>
</gene>
<dbReference type="InterPro" id="IPR006224">
    <property type="entry name" value="PsdUridine_synth_RluA-like_CS"/>
</dbReference>
<evidence type="ECO:0000256" key="1">
    <source>
        <dbReference type="ARBA" id="ARBA00010876"/>
    </source>
</evidence>
<protein>
    <submittedName>
        <fullName evidence="3">Pseudouridine synthase, VC1668 type</fullName>
        <ecNumber evidence="3">4.2.1.70</ecNumber>
    </submittedName>
</protein>
<dbReference type="EMBL" id="UOFB01000077">
    <property type="protein sequence ID" value="VAW45208.1"/>
    <property type="molecule type" value="Genomic_DNA"/>
</dbReference>
<dbReference type="Pfam" id="PF00849">
    <property type="entry name" value="PseudoU_synth_2"/>
    <property type="match status" value="1"/>
</dbReference>
<dbReference type="InterPro" id="IPR006145">
    <property type="entry name" value="PsdUridine_synth_RsuA/RluA"/>
</dbReference>
<dbReference type="InterPro" id="IPR020103">
    <property type="entry name" value="PsdUridine_synth_cat_dom_sf"/>
</dbReference>
<evidence type="ECO:0000313" key="3">
    <source>
        <dbReference type="EMBL" id="VAW45208.1"/>
    </source>
</evidence>
<accession>A0A3B0VNJ8</accession>
<organism evidence="3">
    <name type="scientific">hydrothermal vent metagenome</name>
    <dbReference type="NCBI Taxonomy" id="652676"/>
    <lineage>
        <taxon>unclassified sequences</taxon>
        <taxon>metagenomes</taxon>
        <taxon>ecological metagenomes</taxon>
    </lineage>
</organism>
<dbReference type="GO" id="GO:0000455">
    <property type="term" value="P:enzyme-directed rRNA pseudouridine synthesis"/>
    <property type="evidence" value="ECO:0007669"/>
    <property type="project" value="TreeGrafter"/>
</dbReference>
<dbReference type="EC" id="4.2.1.70" evidence="3"/>
<dbReference type="CDD" id="cd02869">
    <property type="entry name" value="PseudoU_synth_RluA_like"/>
    <property type="match status" value="1"/>
</dbReference>
<feature type="domain" description="Pseudouridine synthase RsuA/RluA-like" evidence="2">
    <location>
        <begin position="14"/>
        <end position="162"/>
    </location>
</feature>
<comment type="similarity">
    <text evidence="1">Belongs to the pseudouridine synthase RluA family.</text>
</comment>
<dbReference type="NCBIfam" id="TIGR01621">
    <property type="entry name" value="RluA-like"/>
    <property type="match status" value="1"/>
</dbReference>
<dbReference type="PROSITE" id="PS01129">
    <property type="entry name" value="PSI_RLU"/>
    <property type="match status" value="1"/>
</dbReference>
<dbReference type="PANTHER" id="PTHR21600">
    <property type="entry name" value="MITOCHONDRIAL RNA PSEUDOURIDINE SYNTHASE"/>
    <property type="match status" value="1"/>
</dbReference>
<name>A0A3B0VNJ8_9ZZZZ</name>